<evidence type="ECO:0000313" key="3">
    <source>
        <dbReference type="Proteomes" id="UP000663181"/>
    </source>
</evidence>
<dbReference type="CDD" id="cd03049">
    <property type="entry name" value="GST_N_3"/>
    <property type="match status" value="1"/>
</dbReference>
<dbReference type="Pfam" id="PF13410">
    <property type="entry name" value="GST_C_2"/>
    <property type="match status" value="1"/>
</dbReference>
<feature type="domain" description="GST N-terminal" evidence="1">
    <location>
        <begin position="1"/>
        <end position="82"/>
    </location>
</feature>
<evidence type="ECO:0000259" key="1">
    <source>
        <dbReference type="PROSITE" id="PS50404"/>
    </source>
</evidence>
<gene>
    <name evidence="2" type="ORF">ISN74_20875</name>
</gene>
<sequence>MKLFYQTHSPYARKVLVMAHEVGLADRLQVIHYETSPTARNEDVFGVNPLGKVPVLIPDNGPVLFDSNVICEYLDGLHARQRAIPSDIGERMLSLRLQALAQGLCDAGILLRHETERRPEPYRYPAMRDGQAQKLVSAYDFLEHQEPAIDPDNANAPHVDIGQIALATALSWLAFRNMPAFEPRRPRLSEWYRRFLQRPSMLATPLAGETVD</sequence>
<dbReference type="EMBL" id="CP064030">
    <property type="protein sequence ID" value="QRN53814.1"/>
    <property type="molecule type" value="Genomic_DNA"/>
</dbReference>
<dbReference type="Gene3D" id="1.20.1050.10">
    <property type="match status" value="1"/>
</dbReference>
<name>A0ABX7GVB9_9GAMM</name>
<dbReference type="SUPFAM" id="SSF47616">
    <property type="entry name" value="GST C-terminal domain-like"/>
    <property type="match status" value="1"/>
</dbReference>
<dbReference type="Pfam" id="PF13409">
    <property type="entry name" value="GST_N_2"/>
    <property type="match status" value="1"/>
</dbReference>
<evidence type="ECO:0000313" key="2">
    <source>
        <dbReference type="EMBL" id="QRN53814.1"/>
    </source>
</evidence>
<keyword evidence="3" id="KW-1185">Reference proteome</keyword>
<protein>
    <submittedName>
        <fullName evidence="2">Glutathione S-transferase</fullName>
    </submittedName>
</protein>
<dbReference type="PANTHER" id="PTHR43968">
    <property type="match status" value="1"/>
</dbReference>
<proteinExistence type="predicted"/>
<dbReference type="Gene3D" id="3.40.30.10">
    <property type="entry name" value="Glutaredoxin"/>
    <property type="match status" value="1"/>
</dbReference>
<dbReference type="InterPro" id="IPR050983">
    <property type="entry name" value="GST_Omega/HSP26"/>
</dbReference>
<dbReference type="InterPro" id="IPR036282">
    <property type="entry name" value="Glutathione-S-Trfase_C_sf"/>
</dbReference>
<accession>A0ABX7GVB9</accession>
<reference evidence="2 3" key="1">
    <citation type="submission" date="2020-10" db="EMBL/GenBank/DDBJ databases">
        <title>Phylogeny of dyella-like bacteria.</title>
        <authorList>
            <person name="Fu J."/>
        </authorList>
    </citation>
    <scope>NUCLEOTIDE SEQUENCE [LARGE SCALE GENOMIC DNA]</scope>
    <source>
        <strain evidence="2 3">DHOB09</strain>
    </source>
</reference>
<dbReference type="InterPro" id="IPR004045">
    <property type="entry name" value="Glutathione_S-Trfase_N"/>
</dbReference>
<dbReference type="InterPro" id="IPR036249">
    <property type="entry name" value="Thioredoxin-like_sf"/>
</dbReference>
<dbReference type="PROSITE" id="PS50404">
    <property type="entry name" value="GST_NTER"/>
    <property type="match status" value="1"/>
</dbReference>
<dbReference type="RefSeq" id="WP_188796073.1">
    <property type="nucleotide sequence ID" value="NZ_BMIZ01000001.1"/>
</dbReference>
<dbReference type="CDD" id="cd03205">
    <property type="entry name" value="GST_C_6"/>
    <property type="match status" value="1"/>
</dbReference>
<dbReference type="SUPFAM" id="SSF52833">
    <property type="entry name" value="Thioredoxin-like"/>
    <property type="match status" value="1"/>
</dbReference>
<dbReference type="PANTHER" id="PTHR43968:SF6">
    <property type="entry name" value="GLUTATHIONE S-TRANSFERASE OMEGA"/>
    <property type="match status" value="1"/>
</dbReference>
<organism evidence="2 3">
    <name type="scientific">Dyella caseinilytica</name>
    <dbReference type="NCBI Taxonomy" id="1849581"/>
    <lineage>
        <taxon>Bacteria</taxon>
        <taxon>Pseudomonadati</taxon>
        <taxon>Pseudomonadota</taxon>
        <taxon>Gammaproteobacteria</taxon>
        <taxon>Lysobacterales</taxon>
        <taxon>Rhodanobacteraceae</taxon>
        <taxon>Dyella</taxon>
    </lineage>
</organism>
<dbReference type="Proteomes" id="UP000663181">
    <property type="component" value="Chromosome"/>
</dbReference>